<protein>
    <submittedName>
        <fullName evidence="2">Uncharacterized protein</fullName>
    </submittedName>
</protein>
<dbReference type="Proteomes" id="UP000017836">
    <property type="component" value="Unassembled WGS sequence"/>
</dbReference>
<dbReference type="HOGENOM" id="CLU_2416216_0_0_1"/>
<reference evidence="3" key="1">
    <citation type="journal article" date="2013" name="Science">
        <title>The Amborella genome and the evolution of flowering plants.</title>
        <authorList>
            <consortium name="Amborella Genome Project"/>
        </authorList>
    </citation>
    <scope>NUCLEOTIDE SEQUENCE [LARGE SCALE GENOMIC DNA]</scope>
</reference>
<feature type="region of interest" description="Disordered" evidence="1">
    <location>
        <begin position="51"/>
        <end position="70"/>
    </location>
</feature>
<accession>W1NG67</accession>
<dbReference type="Gramene" id="ERM94782">
    <property type="protein sequence ID" value="ERM94782"/>
    <property type="gene ID" value="AMTR_s00011p00264120"/>
</dbReference>
<evidence type="ECO:0000256" key="1">
    <source>
        <dbReference type="SAM" id="MobiDB-lite"/>
    </source>
</evidence>
<evidence type="ECO:0000313" key="2">
    <source>
        <dbReference type="EMBL" id="ERM94782.1"/>
    </source>
</evidence>
<proteinExistence type="predicted"/>
<keyword evidence="3" id="KW-1185">Reference proteome</keyword>
<evidence type="ECO:0000313" key="3">
    <source>
        <dbReference type="Proteomes" id="UP000017836"/>
    </source>
</evidence>
<gene>
    <name evidence="2" type="ORF">AMTR_s00011p00264120</name>
</gene>
<sequence>MQKGLNRAPISPVKKEKLKYSHCVKRRHLRALLGHDSHLRPKQRNAIANIVSSEGKETSAAQPQLPDRRDHDLKDLQHQLSALKASSALRHL</sequence>
<name>W1NG67_AMBTC</name>
<dbReference type="EMBL" id="KI397507">
    <property type="protein sequence ID" value="ERM94782.1"/>
    <property type="molecule type" value="Genomic_DNA"/>
</dbReference>
<dbReference type="AlphaFoldDB" id="W1NG67"/>
<organism evidence="2 3">
    <name type="scientific">Amborella trichopoda</name>
    <dbReference type="NCBI Taxonomy" id="13333"/>
    <lineage>
        <taxon>Eukaryota</taxon>
        <taxon>Viridiplantae</taxon>
        <taxon>Streptophyta</taxon>
        <taxon>Embryophyta</taxon>
        <taxon>Tracheophyta</taxon>
        <taxon>Spermatophyta</taxon>
        <taxon>Magnoliopsida</taxon>
        <taxon>Amborellales</taxon>
        <taxon>Amborellaceae</taxon>
        <taxon>Amborella</taxon>
    </lineage>
</organism>